<gene>
    <name evidence="4" type="ORF">IX84_19910</name>
</gene>
<dbReference type="InterPro" id="IPR001789">
    <property type="entry name" value="Sig_transdc_resp-reg_receiver"/>
</dbReference>
<dbReference type="Gene3D" id="3.40.50.2300">
    <property type="match status" value="1"/>
</dbReference>
<evidence type="ECO:0000256" key="1">
    <source>
        <dbReference type="ARBA" id="ARBA00022553"/>
    </source>
</evidence>
<reference evidence="4 5" key="1">
    <citation type="journal article" date="2014" name="Int. J. Syst. Evol. Microbiol.">
        <title>Phaeodactylibacter xiamenensis gen. nov., sp. nov., a member of the family Saprospiraceae isolated from the marine alga Phaeodactylum tricornutum.</title>
        <authorList>
            <person name="Chen Z.Jr."/>
            <person name="Lei X."/>
            <person name="Lai Q."/>
            <person name="Li Y."/>
            <person name="Zhang B."/>
            <person name="Zhang J."/>
            <person name="Zhang H."/>
            <person name="Yang L."/>
            <person name="Zheng W."/>
            <person name="Tian Y."/>
            <person name="Yu Z."/>
            <person name="Xu H.Jr."/>
            <person name="Zheng T."/>
        </authorList>
    </citation>
    <scope>NUCLEOTIDE SEQUENCE [LARGE SCALE GENOMIC DNA]</scope>
    <source>
        <strain evidence="4 5">KD52</strain>
    </source>
</reference>
<keyword evidence="1 2" id="KW-0597">Phosphoprotein</keyword>
<dbReference type="Proteomes" id="UP000029736">
    <property type="component" value="Unassembled WGS sequence"/>
</dbReference>
<evidence type="ECO:0000259" key="3">
    <source>
        <dbReference type="PROSITE" id="PS50110"/>
    </source>
</evidence>
<dbReference type="STRING" id="1524460.IX84_19910"/>
<evidence type="ECO:0000256" key="2">
    <source>
        <dbReference type="PROSITE-ProRule" id="PRU00169"/>
    </source>
</evidence>
<dbReference type="SMART" id="SM00448">
    <property type="entry name" value="REC"/>
    <property type="match status" value="1"/>
</dbReference>
<dbReference type="InterPro" id="IPR011006">
    <property type="entry name" value="CheY-like_superfamily"/>
</dbReference>
<protein>
    <recommendedName>
        <fullName evidence="3">Response regulatory domain-containing protein</fullName>
    </recommendedName>
</protein>
<accession>A0A098S3W8</accession>
<dbReference type="PANTHER" id="PTHR44591:SF3">
    <property type="entry name" value="RESPONSE REGULATORY DOMAIN-CONTAINING PROTEIN"/>
    <property type="match status" value="1"/>
</dbReference>
<keyword evidence="5" id="KW-1185">Reference proteome</keyword>
<dbReference type="AlphaFoldDB" id="A0A098S3W8"/>
<organism evidence="4 5">
    <name type="scientific">Phaeodactylibacter xiamenensis</name>
    <dbReference type="NCBI Taxonomy" id="1524460"/>
    <lineage>
        <taxon>Bacteria</taxon>
        <taxon>Pseudomonadati</taxon>
        <taxon>Bacteroidota</taxon>
        <taxon>Saprospiria</taxon>
        <taxon>Saprospirales</taxon>
        <taxon>Haliscomenobacteraceae</taxon>
        <taxon>Phaeodactylibacter</taxon>
    </lineage>
</organism>
<dbReference type="InterPro" id="IPR050595">
    <property type="entry name" value="Bact_response_regulator"/>
</dbReference>
<feature type="domain" description="Response regulatory" evidence="3">
    <location>
        <begin position="3"/>
        <end position="118"/>
    </location>
</feature>
<name>A0A098S3W8_9BACT</name>
<dbReference type="EMBL" id="JPOS01000075">
    <property type="protein sequence ID" value="KGE86736.1"/>
    <property type="molecule type" value="Genomic_DNA"/>
</dbReference>
<comment type="caution">
    <text evidence="4">The sequence shown here is derived from an EMBL/GenBank/DDBJ whole genome shotgun (WGS) entry which is preliminary data.</text>
</comment>
<dbReference type="PROSITE" id="PS50110">
    <property type="entry name" value="RESPONSE_REGULATORY"/>
    <property type="match status" value="1"/>
</dbReference>
<dbReference type="RefSeq" id="WP_044224284.1">
    <property type="nucleotide sequence ID" value="NZ_JBKAGJ010000016.1"/>
</dbReference>
<evidence type="ECO:0000313" key="4">
    <source>
        <dbReference type="EMBL" id="KGE86736.1"/>
    </source>
</evidence>
<dbReference type="PANTHER" id="PTHR44591">
    <property type="entry name" value="STRESS RESPONSE REGULATOR PROTEIN 1"/>
    <property type="match status" value="1"/>
</dbReference>
<dbReference type="GO" id="GO:0000160">
    <property type="term" value="P:phosphorelay signal transduction system"/>
    <property type="evidence" value="ECO:0007669"/>
    <property type="project" value="InterPro"/>
</dbReference>
<dbReference type="SUPFAM" id="SSF52172">
    <property type="entry name" value="CheY-like"/>
    <property type="match status" value="1"/>
</dbReference>
<sequence length="118" mass="13149">MKKILLVEDTPTIRENLTEYLELSGHDVVVATNGQEGWAFLQAEQPDLVICDVKMPLLNGFEIKERANQDSALKDIPFIFLSAAAQKVDVARGQTLGAVAYLTKPFDMKDLLSWVDKV</sequence>
<evidence type="ECO:0000313" key="5">
    <source>
        <dbReference type="Proteomes" id="UP000029736"/>
    </source>
</evidence>
<feature type="modified residue" description="4-aspartylphosphate" evidence="2">
    <location>
        <position position="52"/>
    </location>
</feature>
<dbReference type="Pfam" id="PF00072">
    <property type="entry name" value="Response_reg"/>
    <property type="match status" value="1"/>
</dbReference>
<dbReference type="OrthoDB" id="9789181at2"/>
<proteinExistence type="predicted"/>